<reference evidence="1 2" key="1">
    <citation type="submission" date="2019-10" db="EMBL/GenBank/DDBJ databases">
        <title>Genome diversity of Sutterella seckii.</title>
        <authorList>
            <person name="Chaplin A.V."/>
            <person name="Sokolova S.R."/>
            <person name="Mosin K.A."/>
            <person name="Ivanova E.L."/>
            <person name="Kochetkova T.O."/>
            <person name="Goltsov A.Y."/>
            <person name="Trofimov D.Y."/>
            <person name="Efimov B.A."/>
        </authorList>
    </citation>
    <scope>NUCLEOTIDE SEQUENCE [LARGE SCALE GENOMIC DNA]</scope>
    <source>
        <strain evidence="1 2">ASD3426</strain>
    </source>
</reference>
<dbReference type="InterPro" id="IPR002825">
    <property type="entry name" value="Pept_S49_ser-pept_pro"/>
</dbReference>
<evidence type="ECO:0000313" key="1">
    <source>
        <dbReference type="EMBL" id="KAB7651893.1"/>
    </source>
</evidence>
<gene>
    <name evidence="1" type="ORF">GBM96_04385</name>
</gene>
<dbReference type="InterPro" id="IPR029045">
    <property type="entry name" value="ClpP/crotonase-like_dom_sf"/>
</dbReference>
<dbReference type="PANTHER" id="PTHR35984">
    <property type="entry name" value="PERIPLASMIC SERINE PROTEASE"/>
    <property type="match status" value="1"/>
</dbReference>
<dbReference type="SUPFAM" id="SSF52096">
    <property type="entry name" value="ClpP/crotonase"/>
    <property type="match status" value="1"/>
</dbReference>
<dbReference type="PANTHER" id="PTHR35984:SF1">
    <property type="entry name" value="PERIPLASMIC SERINE PROTEASE"/>
    <property type="match status" value="1"/>
</dbReference>
<organism evidence="1 2">
    <name type="scientific">Sutterella seckii</name>
    <dbReference type="NCBI Taxonomy" id="1944635"/>
    <lineage>
        <taxon>Bacteria</taxon>
        <taxon>Pseudomonadati</taxon>
        <taxon>Pseudomonadota</taxon>
        <taxon>Betaproteobacteria</taxon>
        <taxon>Burkholderiales</taxon>
        <taxon>Sutterellaceae</taxon>
        <taxon>Sutterella</taxon>
    </lineage>
</organism>
<protein>
    <submittedName>
        <fullName evidence="1">S49 family peptidase</fullName>
    </submittedName>
</protein>
<comment type="caution">
    <text evidence="1">The sequence shown here is derived from an EMBL/GenBank/DDBJ whole genome shotgun (WGS) entry which is preliminary data.</text>
</comment>
<proteinExistence type="predicted"/>
<evidence type="ECO:0000313" key="2">
    <source>
        <dbReference type="Proteomes" id="UP000469462"/>
    </source>
</evidence>
<dbReference type="Proteomes" id="UP000469462">
    <property type="component" value="Unassembled WGS sequence"/>
</dbReference>
<name>A0AAI9WNF4_9BURK</name>
<accession>A0AAI9WNF4</accession>
<dbReference type="Gene3D" id="3.90.226.10">
    <property type="entry name" value="2-enoyl-CoA Hydratase, Chain A, domain 1"/>
    <property type="match status" value="1"/>
</dbReference>
<sequence length="260" mass="29671">MPTWDQLLQVVAQQNAYDQLRKQYIRKLSKLTNRNVICYYSGWLQKPNINGDFSISDQDKTGFMTCMYDEKERKKGLDLILHTPGGDVGATESLIDYLNTLYEGNIRTIVPQIAMSGGTLLALSGKEIVMGSQSSLGPVDPQYGGMAVQSYLDEFDCANKEVVNDKTKEAVWQMIIGQFHPGFLTWCERAMEWSVEILETVLKKIICCEMMIQKYKILKSYLLIRGNQKLIIDTLIETRQGLLASKLSIWKIIKNYRTLC</sequence>
<dbReference type="Pfam" id="PF01972">
    <property type="entry name" value="SDH_protease"/>
    <property type="match status" value="1"/>
</dbReference>
<dbReference type="AlphaFoldDB" id="A0AAI9WNF4"/>
<dbReference type="EMBL" id="WEHW01000009">
    <property type="protein sequence ID" value="KAB7651893.1"/>
    <property type="molecule type" value="Genomic_DNA"/>
</dbReference>
<keyword evidence="2" id="KW-1185">Reference proteome</keyword>
<dbReference type="RefSeq" id="WP_152156959.1">
    <property type="nucleotide sequence ID" value="NZ_WEHW01000009.1"/>
</dbReference>
<dbReference type="GO" id="GO:0016020">
    <property type="term" value="C:membrane"/>
    <property type="evidence" value="ECO:0007669"/>
    <property type="project" value="InterPro"/>
</dbReference>